<dbReference type="AlphaFoldDB" id="A0A811UKJ5"/>
<reference evidence="2" key="1">
    <citation type="submission" date="2020-11" db="EMBL/GenBank/DDBJ databases">
        <authorList>
            <person name="Whitehead M."/>
        </authorList>
    </citation>
    <scope>NUCLEOTIDE SEQUENCE</scope>
    <source>
        <strain evidence="2">EGII</strain>
    </source>
</reference>
<dbReference type="Proteomes" id="UP000606786">
    <property type="component" value="Unassembled WGS sequence"/>
</dbReference>
<keyword evidence="1" id="KW-1133">Transmembrane helix</keyword>
<proteinExistence type="predicted"/>
<dbReference type="EMBL" id="CAJHJT010000012">
    <property type="protein sequence ID" value="CAD6998436.1"/>
    <property type="molecule type" value="Genomic_DNA"/>
</dbReference>
<organism evidence="2 3">
    <name type="scientific">Ceratitis capitata</name>
    <name type="common">Mediterranean fruit fly</name>
    <name type="synonym">Tephritis capitata</name>
    <dbReference type="NCBI Taxonomy" id="7213"/>
    <lineage>
        <taxon>Eukaryota</taxon>
        <taxon>Metazoa</taxon>
        <taxon>Ecdysozoa</taxon>
        <taxon>Arthropoda</taxon>
        <taxon>Hexapoda</taxon>
        <taxon>Insecta</taxon>
        <taxon>Pterygota</taxon>
        <taxon>Neoptera</taxon>
        <taxon>Endopterygota</taxon>
        <taxon>Diptera</taxon>
        <taxon>Brachycera</taxon>
        <taxon>Muscomorpha</taxon>
        <taxon>Tephritoidea</taxon>
        <taxon>Tephritidae</taxon>
        <taxon>Ceratitis</taxon>
        <taxon>Ceratitis</taxon>
    </lineage>
</organism>
<evidence type="ECO:0000256" key="1">
    <source>
        <dbReference type="SAM" id="Phobius"/>
    </source>
</evidence>
<gene>
    <name evidence="2" type="ORF">CCAP1982_LOCUS7036</name>
</gene>
<keyword evidence="1" id="KW-0472">Membrane</keyword>
<protein>
    <submittedName>
        <fullName evidence="2">(Mediterranean fruit fly) hypothetical protein</fullName>
    </submittedName>
</protein>
<keyword evidence="3" id="KW-1185">Reference proteome</keyword>
<name>A0A811UKJ5_CERCA</name>
<feature type="transmembrane region" description="Helical" evidence="1">
    <location>
        <begin position="70"/>
        <end position="97"/>
    </location>
</feature>
<comment type="caution">
    <text evidence="2">The sequence shown here is derived from an EMBL/GenBank/DDBJ whole genome shotgun (WGS) entry which is preliminary data.</text>
</comment>
<accession>A0A811UKJ5</accession>
<evidence type="ECO:0000313" key="3">
    <source>
        <dbReference type="Proteomes" id="UP000606786"/>
    </source>
</evidence>
<sequence>MIETVKEFIERRRSKCECDICKRVTIKNLQYSQLSRAVNIDSVWRAEARVSGMMATTKITNLNYFYFNEYYFMGFYFVIVSASGESICDVDLFSFLLRK</sequence>
<keyword evidence="1" id="KW-0812">Transmembrane</keyword>
<evidence type="ECO:0000313" key="2">
    <source>
        <dbReference type="EMBL" id="CAD6998436.1"/>
    </source>
</evidence>